<reference evidence="1" key="1">
    <citation type="submission" date="2018-05" db="EMBL/GenBank/DDBJ databases">
        <authorList>
            <person name="Lanie J.A."/>
            <person name="Ng W.-L."/>
            <person name="Kazmierczak K.M."/>
            <person name="Andrzejewski T.M."/>
            <person name="Davidsen T.M."/>
            <person name="Wayne K.J."/>
            <person name="Tettelin H."/>
            <person name="Glass J.I."/>
            <person name="Rusch D."/>
            <person name="Podicherti R."/>
            <person name="Tsui H.-C.T."/>
            <person name="Winkler M.E."/>
        </authorList>
    </citation>
    <scope>NUCLEOTIDE SEQUENCE</scope>
</reference>
<protein>
    <submittedName>
        <fullName evidence="1">Uncharacterized protein</fullName>
    </submittedName>
</protein>
<proteinExistence type="predicted"/>
<name>A0A382I801_9ZZZZ</name>
<sequence length="96" mass="10825">MCVIIIVLCGWIHADTSIWSSGTAHSLPKGQWEVGLFQPLRYGMTDDQDIALHPLIALKLPNLVYKKTWVEKNSWTIATRHGFYYPTPLLQSITGA</sequence>
<accession>A0A382I801</accession>
<dbReference type="EMBL" id="UINC01065706">
    <property type="protein sequence ID" value="SVB95648.1"/>
    <property type="molecule type" value="Genomic_DNA"/>
</dbReference>
<organism evidence="1">
    <name type="scientific">marine metagenome</name>
    <dbReference type="NCBI Taxonomy" id="408172"/>
    <lineage>
        <taxon>unclassified sequences</taxon>
        <taxon>metagenomes</taxon>
        <taxon>ecological metagenomes</taxon>
    </lineage>
</organism>
<gene>
    <name evidence="1" type="ORF">METZ01_LOCUS248502</name>
</gene>
<feature type="non-terminal residue" evidence="1">
    <location>
        <position position="96"/>
    </location>
</feature>
<evidence type="ECO:0000313" key="1">
    <source>
        <dbReference type="EMBL" id="SVB95648.1"/>
    </source>
</evidence>
<dbReference type="AlphaFoldDB" id="A0A382I801"/>